<sequence length="145" mass="16568">MRKSSVRTSIFVRRVTEVYSMRLNLSTLLPLAGRGARAYPDYALGFGCQGRPFPMNSTQQTSRLTGHTDKWESINRTSDFYLAPSHGATLSCLLPAFDLSRAFYKLRVWIPVWVYYVFYRRQESSSTPANTTAYPSREYTGKSTL</sequence>
<proteinExistence type="predicted"/>
<keyword evidence="3" id="KW-1185">Reference proteome</keyword>
<dbReference type="EMBL" id="KV417612">
    <property type="protein sequence ID" value="KZP14815.1"/>
    <property type="molecule type" value="Genomic_DNA"/>
</dbReference>
<organism evidence="2 3">
    <name type="scientific">Athelia psychrophila</name>
    <dbReference type="NCBI Taxonomy" id="1759441"/>
    <lineage>
        <taxon>Eukaryota</taxon>
        <taxon>Fungi</taxon>
        <taxon>Dikarya</taxon>
        <taxon>Basidiomycota</taxon>
        <taxon>Agaricomycotina</taxon>
        <taxon>Agaricomycetes</taxon>
        <taxon>Agaricomycetidae</taxon>
        <taxon>Atheliales</taxon>
        <taxon>Atheliaceae</taxon>
        <taxon>Athelia</taxon>
    </lineage>
</organism>
<evidence type="ECO:0000256" key="1">
    <source>
        <dbReference type="SAM" id="MobiDB-lite"/>
    </source>
</evidence>
<gene>
    <name evidence="2" type="ORF">FIBSPDRAFT_896314</name>
</gene>
<reference evidence="2 3" key="1">
    <citation type="journal article" date="2016" name="Mol. Biol. Evol.">
        <title>Comparative Genomics of Early-Diverging Mushroom-Forming Fungi Provides Insights into the Origins of Lignocellulose Decay Capabilities.</title>
        <authorList>
            <person name="Nagy L.G."/>
            <person name="Riley R."/>
            <person name="Tritt A."/>
            <person name="Adam C."/>
            <person name="Daum C."/>
            <person name="Floudas D."/>
            <person name="Sun H."/>
            <person name="Yadav J.S."/>
            <person name="Pangilinan J."/>
            <person name="Larsson K.H."/>
            <person name="Matsuura K."/>
            <person name="Barry K."/>
            <person name="Labutti K."/>
            <person name="Kuo R."/>
            <person name="Ohm R.A."/>
            <person name="Bhattacharya S.S."/>
            <person name="Shirouzu T."/>
            <person name="Yoshinaga Y."/>
            <person name="Martin F.M."/>
            <person name="Grigoriev I.V."/>
            <person name="Hibbett D.S."/>
        </authorList>
    </citation>
    <scope>NUCLEOTIDE SEQUENCE [LARGE SCALE GENOMIC DNA]</scope>
    <source>
        <strain evidence="2 3">CBS 109695</strain>
    </source>
</reference>
<accession>A0A166DKH7</accession>
<feature type="region of interest" description="Disordered" evidence="1">
    <location>
        <begin position="126"/>
        <end position="145"/>
    </location>
</feature>
<name>A0A166DKH7_9AGAM</name>
<dbReference type="AlphaFoldDB" id="A0A166DKH7"/>
<protein>
    <submittedName>
        <fullName evidence="2">Uncharacterized protein</fullName>
    </submittedName>
</protein>
<dbReference type="Proteomes" id="UP000076532">
    <property type="component" value="Unassembled WGS sequence"/>
</dbReference>
<evidence type="ECO:0000313" key="2">
    <source>
        <dbReference type="EMBL" id="KZP14815.1"/>
    </source>
</evidence>
<evidence type="ECO:0000313" key="3">
    <source>
        <dbReference type="Proteomes" id="UP000076532"/>
    </source>
</evidence>